<dbReference type="PANTHER" id="PTHR12526:SF510">
    <property type="entry name" value="D-INOSITOL 3-PHOSPHATE GLYCOSYLTRANSFERASE"/>
    <property type="match status" value="1"/>
</dbReference>
<dbReference type="SUPFAM" id="SSF53756">
    <property type="entry name" value="UDP-Glycosyltransferase/glycogen phosphorylase"/>
    <property type="match status" value="1"/>
</dbReference>
<gene>
    <name evidence="5" type="ORF">SAMN05660330_03771</name>
</gene>
<dbReference type="OrthoDB" id="5443168at2"/>
<evidence type="ECO:0000256" key="2">
    <source>
        <dbReference type="ARBA" id="ARBA00022679"/>
    </source>
</evidence>
<organism evidence="5 6">
    <name type="scientific">Desulforhopalus singaporensis</name>
    <dbReference type="NCBI Taxonomy" id="91360"/>
    <lineage>
        <taxon>Bacteria</taxon>
        <taxon>Pseudomonadati</taxon>
        <taxon>Thermodesulfobacteriota</taxon>
        <taxon>Desulfobulbia</taxon>
        <taxon>Desulfobulbales</taxon>
        <taxon>Desulfocapsaceae</taxon>
        <taxon>Desulforhopalus</taxon>
    </lineage>
</organism>
<accession>A0A1H0UY21</accession>
<evidence type="ECO:0000256" key="1">
    <source>
        <dbReference type="ARBA" id="ARBA00022676"/>
    </source>
</evidence>
<evidence type="ECO:0000259" key="4">
    <source>
        <dbReference type="Pfam" id="PF13439"/>
    </source>
</evidence>
<dbReference type="PANTHER" id="PTHR12526">
    <property type="entry name" value="GLYCOSYLTRANSFERASE"/>
    <property type="match status" value="1"/>
</dbReference>
<evidence type="ECO:0000259" key="3">
    <source>
        <dbReference type="Pfam" id="PF00534"/>
    </source>
</evidence>
<evidence type="ECO:0000313" key="6">
    <source>
        <dbReference type="Proteomes" id="UP000199073"/>
    </source>
</evidence>
<dbReference type="Pfam" id="PF00534">
    <property type="entry name" value="Glycos_transf_1"/>
    <property type="match status" value="1"/>
</dbReference>
<protein>
    <submittedName>
        <fullName evidence="5">Glycosyltransferase involved in cell wall bisynthesis</fullName>
    </submittedName>
</protein>
<dbReference type="GO" id="GO:0016757">
    <property type="term" value="F:glycosyltransferase activity"/>
    <property type="evidence" value="ECO:0007669"/>
    <property type="project" value="UniProtKB-KW"/>
</dbReference>
<name>A0A1H0UY21_9BACT</name>
<sequence length="352" mass="39035">MNVALYILTMSGGGAEKQCALLAAGLSGAGHDVRVIIDDPSMNRTSNIEILKEAQVELDVLPDVAPWRKVVYLSKYLRHHRVDALFCYLTQPDFYGGLAARLAGVRKIYGGIRNCYLPGWKLVLECVSHHLFCSKTVFNCFSGRDAYAGRLFKSLKCHVIPNCSPFFNPPVVRKGMEIIKVISVSRFVEQKDYLTALRSFRVLAQTDGQHEFIIVGHGELKEQIEDWAKELGIACRIKIHVNPPNIPELLLSADIYLSTSLFEGTSNSIMEAMNYSLPVVCTDVGDNRLLVKHGESGFVCPVKDVASLGGALRALAGDKATRDKFGCRANELLRKNHSLESFISAYENLLEN</sequence>
<dbReference type="Proteomes" id="UP000199073">
    <property type="component" value="Unassembled WGS sequence"/>
</dbReference>
<dbReference type="AlphaFoldDB" id="A0A1H0UY21"/>
<dbReference type="Pfam" id="PF13439">
    <property type="entry name" value="Glyco_transf_4"/>
    <property type="match status" value="1"/>
</dbReference>
<keyword evidence="6" id="KW-1185">Reference proteome</keyword>
<dbReference type="Gene3D" id="3.40.50.2000">
    <property type="entry name" value="Glycogen Phosphorylase B"/>
    <property type="match status" value="2"/>
</dbReference>
<dbReference type="RefSeq" id="WP_092225661.1">
    <property type="nucleotide sequence ID" value="NZ_FNJI01000037.1"/>
</dbReference>
<dbReference type="STRING" id="91360.SAMN05660330_03771"/>
<feature type="domain" description="Glycosyl transferase family 1" evidence="3">
    <location>
        <begin position="179"/>
        <end position="329"/>
    </location>
</feature>
<dbReference type="InterPro" id="IPR001296">
    <property type="entry name" value="Glyco_trans_1"/>
</dbReference>
<feature type="domain" description="Glycosyltransferase subfamily 4-like N-terminal" evidence="4">
    <location>
        <begin position="13"/>
        <end position="162"/>
    </location>
</feature>
<keyword evidence="2 5" id="KW-0808">Transferase</keyword>
<keyword evidence="1" id="KW-0328">Glycosyltransferase</keyword>
<reference evidence="5 6" key="1">
    <citation type="submission" date="2016-10" db="EMBL/GenBank/DDBJ databases">
        <authorList>
            <person name="de Groot N.N."/>
        </authorList>
    </citation>
    <scope>NUCLEOTIDE SEQUENCE [LARGE SCALE GENOMIC DNA]</scope>
    <source>
        <strain evidence="5 6">DSM 12130</strain>
    </source>
</reference>
<proteinExistence type="predicted"/>
<evidence type="ECO:0000313" key="5">
    <source>
        <dbReference type="EMBL" id="SDP70955.1"/>
    </source>
</evidence>
<dbReference type="InterPro" id="IPR028098">
    <property type="entry name" value="Glyco_trans_4-like_N"/>
</dbReference>
<dbReference type="EMBL" id="FNJI01000037">
    <property type="protein sequence ID" value="SDP70955.1"/>
    <property type="molecule type" value="Genomic_DNA"/>
</dbReference>